<evidence type="ECO:0000313" key="8">
    <source>
        <dbReference type="Proteomes" id="UP000029844"/>
    </source>
</evidence>
<feature type="domain" description="BIG2" evidence="6">
    <location>
        <begin position="848"/>
        <end position="925"/>
    </location>
</feature>
<keyword evidence="2" id="KW-0964">Secreted</keyword>
<feature type="domain" description="BIG2" evidence="6">
    <location>
        <begin position="559"/>
        <end position="643"/>
    </location>
</feature>
<evidence type="ECO:0000256" key="1">
    <source>
        <dbReference type="ARBA" id="ARBA00004613"/>
    </source>
</evidence>
<feature type="domain" description="BIG2" evidence="6">
    <location>
        <begin position="652"/>
        <end position="729"/>
    </location>
</feature>
<dbReference type="EMBL" id="JNFA01000011">
    <property type="protein sequence ID" value="KGL42799.1"/>
    <property type="molecule type" value="Genomic_DNA"/>
</dbReference>
<dbReference type="eggNOG" id="COG1404">
    <property type="taxonomic scope" value="Bacteria"/>
</dbReference>
<dbReference type="Gene3D" id="2.60.40.1080">
    <property type="match status" value="3"/>
</dbReference>
<feature type="compositionally biased region" description="Polar residues" evidence="4">
    <location>
        <begin position="254"/>
        <end position="271"/>
    </location>
</feature>
<comment type="subcellular location">
    <subcellularLocation>
        <location evidence="1">Secreted</location>
    </subcellularLocation>
</comment>
<feature type="domain" description="BIG2" evidence="6">
    <location>
        <begin position="442"/>
        <end position="533"/>
    </location>
</feature>
<dbReference type="InterPro" id="IPR033764">
    <property type="entry name" value="Sdr_B"/>
</dbReference>
<dbReference type="SUPFAM" id="SSF49478">
    <property type="entry name" value="Cna protein B-type domain"/>
    <property type="match status" value="1"/>
</dbReference>
<dbReference type="SMART" id="SM00635">
    <property type="entry name" value="BID_2"/>
    <property type="match status" value="4"/>
</dbReference>
<dbReference type="SUPFAM" id="SSF49373">
    <property type="entry name" value="Invasin/intimin cell-adhesion fragments"/>
    <property type="match status" value="2"/>
</dbReference>
<name>A0A099WAI8_9LIST</name>
<feature type="signal peptide" evidence="5">
    <location>
        <begin position="1"/>
        <end position="31"/>
    </location>
</feature>
<evidence type="ECO:0000259" key="6">
    <source>
        <dbReference type="SMART" id="SM00635"/>
    </source>
</evidence>
<dbReference type="STRING" id="1552123.EP57_04895"/>
<feature type="chain" id="PRO_5001956145" description="BIG2 domain-containing protein" evidence="5">
    <location>
        <begin position="32"/>
        <end position="1050"/>
    </location>
</feature>
<dbReference type="Pfam" id="PF02368">
    <property type="entry name" value="Big_2"/>
    <property type="match status" value="2"/>
</dbReference>
<dbReference type="Pfam" id="PF17936">
    <property type="entry name" value="Big_6"/>
    <property type="match status" value="1"/>
</dbReference>
<dbReference type="InterPro" id="IPR041498">
    <property type="entry name" value="Big_6"/>
</dbReference>
<organism evidence="7 8">
    <name type="scientific">Listeria booriae</name>
    <dbReference type="NCBI Taxonomy" id="1552123"/>
    <lineage>
        <taxon>Bacteria</taxon>
        <taxon>Bacillati</taxon>
        <taxon>Bacillota</taxon>
        <taxon>Bacilli</taxon>
        <taxon>Bacillales</taxon>
        <taxon>Listeriaceae</taxon>
        <taxon>Listeria</taxon>
    </lineage>
</organism>
<feature type="region of interest" description="Disordered" evidence="4">
    <location>
        <begin position="246"/>
        <end position="271"/>
    </location>
</feature>
<reference evidence="7 8" key="1">
    <citation type="submission" date="2014-05" db="EMBL/GenBank/DDBJ databases">
        <title>Novel Listeriaceae from food processing environments.</title>
        <authorList>
            <person name="den Bakker H.C."/>
        </authorList>
    </citation>
    <scope>NUCLEOTIDE SEQUENCE [LARGE SCALE GENOMIC DNA]</scope>
    <source>
        <strain evidence="7 8">FSL A5-0281</strain>
    </source>
</reference>
<dbReference type="InterPro" id="IPR003343">
    <property type="entry name" value="Big_2"/>
</dbReference>
<keyword evidence="8" id="KW-1185">Reference proteome</keyword>
<dbReference type="InterPro" id="IPR013783">
    <property type="entry name" value="Ig-like_fold"/>
</dbReference>
<dbReference type="OrthoDB" id="176752at2"/>
<dbReference type="GO" id="GO:0005576">
    <property type="term" value="C:extracellular region"/>
    <property type="evidence" value="ECO:0007669"/>
    <property type="project" value="UniProtKB-SubCell"/>
</dbReference>
<evidence type="ECO:0000256" key="2">
    <source>
        <dbReference type="ARBA" id="ARBA00022525"/>
    </source>
</evidence>
<dbReference type="eggNOG" id="COG5492">
    <property type="taxonomic scope" value="Bacteria"/>
</dbReference>
<gene>
    <name evidence="7" type="ORF">EP57_04895</name>
</gene>
<dbReference type="Proteomes" id="UP000029844">
    <property type="component" value="Unassembled WGS sequence"/>
</dbReference>
<evidence type="ECO:0000256" key="3">
    <source>
        <dbReference type="ARBA" id="ARBA00022729"/>
    </source>
</evidence>
<proteinExistence type="predicted"/>
<dbReference type="Pfam" id="PF17210">
    <property type="entry name" value="SdrD_B"/>
    <property type="match status" value="1"/>
</dbReference>
<dbReference type="RefSeq" id="WP_036084677.1">
    <property type="nucleotide sequence ID" value="NZ_CBCSHQ010000001.1"/>
</dbReference>
<evidence type="ECO:0000256" key="5">
    <source>
        <dbReference type="SAM" id="SignalP"/>
    </source>
</evidence>
<sequence length="1050" mass="112163">MKQRKRWKQLTCVALSGLLITGLVSPTLAHASPVKTGETSAKNALKATIQNKNLIQDPDFTSFTNDENTGWVYMSQIGSDKLTNLPLIPNGNGYDIQNDTNDHILANTEHVDINGEPGVQVYNKAAVGTTLAWVQQKITNLIPGQTYHIGADYRLLSSDIPEPPFTGEKPNILGLVLDNAGDQQVVQQEQIDKDDNAWKTYDYSFVASGTEATISFLLYARTIDFSEQTKMTAQYKNVQVINADQTPPDAPTINDLTTDSTSASGTAEPNSDVTLTVDGTVIGTGKADADGNYNIPITPQPANAVVEATATDIAGNISDPASTVVASLNNSAISGTVTNADTGNGFANTTVELHDVNGNLLDTQQTDSNGNYNFTKLSAGDYYVKVVIPSDYEYVTGNGYGSDGNSDYINLNGDNTASNYNITLAKKEQLSTVNWIYNKDTANNRVITDGDNISVFENYTDENNYHNLNFNLKDNDGNILDPRDYTITSSNPSVANIILGNGGAKLYAATIEGPGSSVITIKDKAGNTLRQYTINVKASAQDVKWIYNKDASADRIVPNNDNITVSQSYADASGYHNLNFSLLDKRGNTVDPRDYTITSSNPAVATVIYGNSGAQLYAAVIKGTGSTVITVKDSAGQTVRQYTLNITADKVLATDISLSTTNINTTIGGTGKIDATVQPTNATNKTLSYTPADPSIITVDANGNWTAHKAGTTTIAVKTTDGSNITKTITVNVSESVVVKEENIPNYPNDVITEGKNIYIDTNFTNTYNSHDMNFREYSTSGTLLNSKDFVYTSSNNAVLSPKADNGDNWSRLAINGAGVATITVKDKAGNTVRTFIVHVAQAATTVKATDLSLSASNITANVADTGKINATVSPANTTNKTVSYTAADPSIITVDANGNWVAKKAGTTTITVKTTDGSNLSKTITVTVNKSIADRMKSADVELVNLRPNTGSTGTNAYIYPHSADVPAGVTYTIETYKDTGVLISNITVGVTNGTYHQVLQNTKNPTAAWGVAGQTVKVYATYQGVKYLVTEGPSTNYYSVQTTHVWKD</sequence>
<evidence type="ECO:0000313" key="7">
    <source>
        <dbReference type="EMBL" id="KGL42799.1"/>
    </source>
</evidence>
<dbReference type="GeneID" id="58716742"/>
<keyword evidence="3 5" id="KW-0732">Signal</keyword>
<comment type="caution">
    <text evidence="7">The sequence shown here is derived from an EMBL/GenBank/DDBJ whole genome shotgun (WGS) entry which is preliminary data.</text>
</comment>
<accession>A0A099WAI8</accession>
<dbReference type="Gene3D" id="2.60.40.10">
    <property type="entry name" value="Immunoglobulins"/>
    <property type="match status" value="2"/>
</dbReference>
<dbReference type="InterPro" id="IPR008964">
    <property type="entry name" value="Invasin/intimin_cell_adhesion"/>
</dbReference>
<evidence type="ECO:0000256" key="4">
    <source>
        <dbReference type="SAM" id="MobiDB-lite"/>
    </source>
</evidence>
<dbReference type="AlphaFoldDB" id="A0A099WAI8"/>
<protein>
    <recommendedName>
        <fullName evidence="6">BIG2 domain-containing protein</fullName>
    </recommendedName>
</protein>